<protein>
    <submittedName>
        <fullName evidence="2">Uncharacterized protein</fullName>
    </submittedName>
</protein>
<gene>
    <name evidence="2" type="ORF">RchiOBHm_Chr7g0203141</name>
</gene>
<organism evidence="2 3">
    <name type="scientific">Rosa chinensis</name>
    <name type="common">China rose</name>
    <dbReference type="NCBI Taxonomy" id="74649"/>
    <lineage>
        <taxon>Eukaryota</taxon>
        <taxon>Viridiplantae</taxon>
        <taxon>Streptophyta</taxon>
        <taxon>Embryophyta</taxon>
        <taxon>Tracheophyta</taxon>
        <taxon>Spermatophyta</taxon>
        <taxon>Magnoliopsida</taxon>
        <taxon>eudicotyledons</taxon>
        <taxon>Gunneridae</taxon>
        <taxon>Pentapetalae</taxon>
        <taxon>rosids</taxon>
        <taxon>fabids</taxon>
        <taxon>Rosales</taxon>
        <taxon>Rosaceae</taxon>
        <taxon>Rosoideae</taxon>
        <taxon>Rosoideae incertae sedis</taxon>
        <taxon>Rosa</taxon>
    </lineage>
</organism>
<accession>A0A2P6P8B3</accession>
<evidence type="ECO:0000313" key="2">
    <source>
        <dbReference type="EMBL" id="PRQ18181.1"/>
    </source>
</evidence>
<evidence type="ECO:0000256" key="1">
    <source>
        <dbReference type="SAM" id="MobiDB-lite"/>
    </source>
</evidence>
<keyword evidence="3" id="KW-1185">Reference proteome</keyword>
<proteinExistence type="predicted"/>
<dbReference type="AlphaFoldDB" id="A0A2P6P8B3"/>
<feature type="region of interest" description="Disordered" evidence="1">
    <location>
        <begin position="8"/>
        <end position="30"/>
    </location>
</feature>
<dbReference type="Gramene" id="PRQ18181">
    <property type="protein sequence ID" value="PRQ18181"/>
    <property type="gene ID" value="RchiOBHm_Chr7g0203141"/>
</dbReference>
<comment type="caution">
    <text evidence="2">The sequence shown here is derived from an EMBL/GenBank/DDBJ whole genome shotgun (WGS) entry which is preliminary data.</text>
</comment>
<dbReference type="Proteomes" id="UP000238479">
    <property type="component" value="Chromosome 7"/>
</dbReference>
<sequence>MSIFLQHAAHTWDDTPKNNHHGSPSDEHCNNQRVAVRLAKNSAIEADEPGSPYKKGSYARLKLKRWMARIKHGKSKVAAKS</sequence>
<feature type="compositionally biased region" description="Basic and acidic residues" evidence="1">
    <location>
        <begin position="10"/>
        <end position="30"/>
    </location>
</feature>
<evidence type="ECO:0000313" key="3">
    <source>
        <dbReference type="Proteomes" id="UP000238479"/>
    </source>
</evidence>
<name>A0A2P6P8B3_ROSCH</name>
<dbReference type="EMBL" id="PDCK01000045">
    <property type="protein sequence ID" value="PRQ18181.1"/>
    <property type="molecule type" value="Genomic_DNA"/>
</dbReference>
<reference evidence="2 3" key="1">
    <citation type="journal article" date="2018" name="Nat. Genet.">
        <title>The Rosa genome provides new insights in the design of modern roses.</title>
        <authorList>
            <person name="Bendahmane M."/>
        </authorList>
    </citation>
    <scope>NUCLEOTIDE SEQUENCE [LARGE SCALE GENOMIC DNA]</scope>
    <source>
        <strain evidence="3">cv. Old Blush</strain>
    </source>
</reference>